<evidence type="ECO:0000313" key="3">
    <source>
        <dbReference type="Proteomes" id="UP000659697"/>
    </source>
</evidence>
<organism evidence="2 3">
    <name type="scientific">Alishewanella longhuensis</name>
    <dbReference type="NCBI Taxonomy" id="1091037"/>
    <lineage>
        <taxon>Bacteria</taxon>
        <taxon>Pseudomonadati</taxon>
        <taxon>Pseudomonadota</taxon>
        <taxon>Gammaproteobacteria</taxon>
        <taxon>Alteromonadales</taxon>
        <taxon>Alteromonadaceae</taxon>
        <taxon>Alishewanella</taxon>
    </lineage>
</organism>
<dbReference type="PANTHER" id="PTHR38568">
    <property type="entry name" value="DUF445 DOMAIN-CONTAINING PROTEIN-RELATED"/>
    <property type="match status" value="1"/>
</dbReference>
<dbReference type="EMBL" id="BNAO01000011">
    <property type="protein sequence ID" value="GHG77323.1"/>
    <property type="molecule type" value="Genomic_DNA"/>
</dbReference>
<protein>
    <recommendedName>
        <fullName evidence="4">DUF445 domain-containing protein</fullName>
    </recommendedName>
</protein>
<dbReference type="PANTHER" id="PTHR38568:SF1">
    <property type="entry name" value="DUF445 DOMAIN-CONTAINING PROTEIN"/>
    <property type="match status" value="1"/>
</dbReference>
<feature type="transmembrane region" description="Helical" evidence="1">
    <location>
        <begin position="211"/>
        <end position="232"/>
    </location>
</feature>
<evidence type="ECO:0008006" key="4">
    <source>
        <dbReference type="Google" id="ProtNLM"/>
    </source>
</evidence>
<accession>A0ABQ3L223</accession>
<comment type="caution">
    <text evidence="2">The sequence shown here is derived from an EMBL/GenBank/DDBJ whole genome shotgun (WGS) entry which is preliminary data.</text>
</comment>
<reference evidence="3" key="1">
    <citation type="journal article" date="2019" name="Int. J. Syst. Evol. Microbiol.">
        <title>The Global Catalogue of Microorganisms (GCM) 10K type strain sequencing project: providing services to taxonomists for standard genome sequencing and annotation.</title>
        <authorList>
            <consortium name="The Broad Institute Genomics Platform"/>
            <consortium name="The Broad Institute Genome Sequencing Center for Infectious Disease"/>
            <person name="Wu L."/>
            <person name="Ma J."/>
        </authorList>
    </citation>
    <scope>NUCLEOTIDE SEQUENCE [LARGE SCALE GENOMIC DNA]</scope>
    <source>
        <strain evidence="3">CGMCC 1.7003</strain>
    </source>
</reference>
<evidence type="ECO:0000256" key="1">
    <source>
        <dbReference type="SAM" id="Phobius"/>
    </source>
</evidence>
<keyword evidence="1" id="KW-1133">Transmembrane helix</keyword>
<keyword evidence="3" id="KW-1185">Reference proteome</keyword>
<gene>
    <name evidence="2" type="ORF">GCM10010919_32870</name>
</gene>
<keyword evidence="1" id="KW-0812">Transmembrane</keyword>
<name>A0ABQ3L223_9ALTE</name>
<keyword evidence="1" id="KW-0472">Membrane</keyword>
<dbReference type="Proteomes" id="UP000659697">
    <property type="component" value="Unassembled WGS sequence"/>
</dbReference>
<sequence>MNKNVTTNLMALALVLLGGGLQQPILLNVGLFALAGAVTNTLAIHMLFEKVPLLYGSGVIPLRFNEFKAGIQHLVMNQFFNQHNIERFLADKNTQQAFDFGPIIEQTDLSPAFSSLLKVVEQSSFGGMLAMFGGTSVLLPLQEPFIAKLKLSLVEITQTEDFHHLVQTQLADAGQIQQLSAQVEHIVQQRLDELTPGLVKEMIQQMIREHLGWLVVWGGVFGALLGLLAAFLPL</sequence>
<evidence type="ECO:0000313" key="2">
    <source>
        <dbReference type="EMBL" id="GHG77323.1"/>
    </source>
</evidence>
<dbReference type="RefSeq" id="WP_189434140.1">
    <property type="nucleotide sequence ID" value="NZ_BNAO01000011.1"/>
</dbReference>
<proteinExistence type="predicted"/>